<dbReference type="SMART" id="SM00298">
    <property type="entry name" value="CHROMO"/>
    <property type="match status" value="1"/>
</dbReference>
<dbReference type="Gene3D" id="1.10.340.70">
    <property type="match status" value="1"/>
</dbReference>
<dbReference type="SUPFAM" id="SSF53098">
    <property type="entry name" value="Ribonuclease H-like"/>
    <property type="match status" value="1"/>
</dbReference>
<dbReference type="InterPro" id="IPR036397">
    <property type="entry name" value="RNaseH_sf"/>
</dbReference>
<reference evidence="4 5" key="1">
    <citation type="journal article" date="2018" name="PLoS Genet.">
        <title>Population sequencing reveals clonal diversity and ancestral inbreeding in the grapevine cultivar Chardonnay.</title>
        <authorList>
            <person name="Roach M.J."/>
            <person name="Johnson D.L."/>
            <person name="Bohlmann J."/>
            <person name="van Vuuren H.J."/>
            <person name="Jones S.J."/>
            <person name="Pretorius I.S."/>
            <person name="Schmidt S.A."/>
            <person name="Borneman A.R."/>
        </authorList>
    </citation>
    <scope>NUCLEOTIDE SEQUENCE [LARGE SCALE GENOMIC DNA]</scope>
    <source>
        <strain evidence="5">cv. Chardonnay</strain>
        <tissue evidence="4">Leaf</tissue>
    </source>
</reference>
<dbReference type="AlphaFoldDB" id="A0A438JS55"/>
<dbReference type="InterPro" id="IPR016197">
    <property type="entry name" value="Chromo-like_dom_sf"/>
</dbReference>
<gene>
    <name evidence="4" type="primary">TY3B-I_82</name>
    <name evidence="4" type="ORF">CK203_009335</name>
</gene>
<dbReference type="FunFam" id="1.10.340.70:FF:000001">
    <property type="entry name" value="Retrovirus-related Pol polyprotein from transposon gypsy-like Protein"/>
    <property type="match status" value="1"/>
</dbReference>
<dbReference type="InterPro" id="IPR000953">
    <property type="entry name" value="Chromo/chromo_shadow_dom"/>
</dbReference>
<evidence type="ECO:0000256" key="1">
    <source>
        <dbReference type="SAM" id="MobiDB-lite"/>
    </source>
</evidence>
<dbReference type="InterPro" id="IPR013783">
    <property type="entry name" value="Ig-like_fold"/>
</dbReference>
<organism evidence="4 5">
    <name type="scientific">Vitis vinifera</name>
    <name type="common">Grape</name>
    <dbReference type="NCBI Taxonomy" id="29760"/>
    <lineage>
        <taxon>Eukaryota</taxon>
        <taxon>Viridiplantae</taxon>
        <taxon>Streptophyta</taxon>
        <taxon>Embryophyta</taxon>
        <taxon>Tracheophyta</taxon>
        <taxon>Spermatophyta</taxon>
        <taxon>Magnoliopsida</taxon>
        <taxon>eudicotyledons</taxon>
        <taxon>Gunneridae</taxon>
        <taxon>Pentapetalae</taxon>
        <taxon>rosids</taxon>
        <taxon>Vitales</taxon>
        <taxon>Vitaceae</taxon>
        <taxon>Viteae</taxon>
        <taxon>Vitis</taxon>
    </lineage>
</organism>
<dbReference type="EMBL" id="QGNW01000029">
    <property type="protein sequence ID" value="RVX11769.1"/>
    <property type="molecule type" value="Genomic_DNA"/>
</dbReference>
<dbReference type="InterPro" id="IPR012337">
    <property type="entry name" value="RNaseH-like_sf"/>
</dbReference>
<dbReference type="InterPro" id="IPR041588">
    <property type="entry name" value="Integrase_H2C2"/>
</dbReference>
<evidence type="ECO:0000259" key="2">
    <source>
        <dbReference type="PROSITE" id="PS50013"/>
    </source>
</evidence>
<dbReference type="PANTHER" id="PTHR35046:SF26">
    <property type="entry name" value="RNA-DIRECTED DNA POLYMERASE"/>
    <property type="match status" value="1"/>
</dbReference>
<dbReference type="Gene3D" id="3.30.420.10">
    <property type="entry name" value="Ribonuclease H-like superfamily/Ribonuclease H"/>
    <property type="match status" value="1"/>
</dbReference>
<dbReference type="InterPro" id="IPR023780">
    <property type="entry name" value="Chromo_domain"/>
</dbReference>
<feature type="domain" description="Integrase catalytic" evidence="3">
    <location>
        <begin position="126"/>
        <end position="286"/>
    </location>
</feature>
<comment type="caution">
    <text evidence="4">The sequence shown here is derived from an EMBL/GenBank/DDBJ whole genome shotgun (WGS) entry which is preliminary data.</text>
</comment>
<evidence type="ECO:0000313" key="4">
    <source>
        <dbReference type="EMBL" id="RVX11769.1"/>
    </source>
</evidence>
<dbReference type="InterPro" id="IPR056924">
    <property type="entry name" value="SH3_Tf2-1"/>
</dbReference>
<dbReference type="GO" id="GO:0003676">
    <property type="term" value="F:nucleic acid binding"/>
    <property type="evidence" value="ECO:0007669"/>
    <property type="project" value="InterPro"/>
</dbReference>
<feature type="compositionally biased region" description="Basic and acidic residues" evidence="1">
    <location>
        <begin position="709"/>
        <end position="725"/>
    </location>
</feature>
<dbReference type="Pfam" id="PF17921">
    <property type="entry name" value="Integrase_H2C2"/>
    <property type="match status" value="1"/>
</dbReference>
<dbReference type="SUPFAM" id="SSF54160">
    <property type="entry name" value="Chromo domain-like"/>
    <property type="match status" value="1"/>
</dbReference>
<proteinExistence type="predicted"/>
<dbReference type="Pfam" id="PF24626">
    <property type="entry name" value="SH3_Tf2-1"/>
    <property type="match status" value="1"/>
</dbReference>
<dbReference type="PROSITE" id="PS50994">
    <property type="entry name" value="INTEGRASE"/>
    <property type="match status" value="1"/>
</dbReference>
<dbReference type="Gene3D" id="2.60.40.10">
    <property type="entry name" value="Immunoglobulins"/>
    <property type="match status" value="2"/>
</dbReference>
<dbReference type="PANTHER" id="PTHR35046">
    <property type="entry name" value="ZINC KNUCKLE (CCHC-TYPE) FAMILY PROTEIN"/>
    <property type="match status" value="1"/>
</dbReference>
<evidence type="ECO:0000259" key="3">
    <source>
        <dbReference type="PROSITE" id="PS50994"/>
    </source>
</evidence>
<dbReference type="Proteomes" id="UP000288805">
    <property type="component" value="Unassembled WGS sequence"/>
</dbReference>
<dbReference type="Gene3D" id="2.40.50.40">
    <property type="match status" value="1"/>
</dbReference>
<dbReference type="Pfam" id="PF00385">
    <property type="entry name" value="Chromo"/>
    <property type="match status" value="1"/>
</dbReference>
<dbReference type="InterPro" id="IPR001584">
    <property type="entry name" value="Integrase_cat-core"/>
</dbReference>
<dbReference type="GO" id="GO:0015074">
    <property type="term" value="P:DNA integration"/>
    <property type="evidence" value="ECO:0007669"/>
    <property type="project" value="InterPro"/>
</dbReference>
<sequence length="725" mass="82930">MSTTTIGFEELKHCYDNDADFGDVYSSLLSGSKATCIDFQILEGYLFYKNHLCLPRTSLRDHVIWELHGGGMGRHFGRDKTVALVEDRFFWPSLKKDVWKVIKQCRACQVGKGSKQNMGLYTPLPVPSKPWEDLSMDFVLGLPRTQRGFDSIFVVVDRFSKMTHFIPCKKASNASYVAALFFKEVVRLHGLPQSIVSDRDVKFMSYFWKTLWAKLGTQLKFSSSFHPQTDGQIEVVNRSLGNLLRCIVRDQLRKWDNVLPQAEFAFNSSTNRTTGQDGDAFARHIRDIHEKVREKIKISNENYKEAADAHRRYIQFQESDLVMVRLRPERFHPSTYQKLQTKKAGPFRVLKRLGENAYLLELPSNLHFSPIFNVEDLHIYHGHHNDVSEELDLQLPPTLGPRSEIEYVLDDQLVSTRQGGYQNFLVKWRGKPHSENTWITTTNFQKINPDLYKLYQASNSSEPSSFKPGRIDGGKPFKLALTILQTKAETEISKAQKIVLEKDAELNAAEESLSGLKEVQIQYSGDGEIVEVAGSFNGWHHRIKMDPQPSSSSKEPVGSRKSRLWSTVLWLYPGLYEVTSSIVPELYNSPQCTCINMTWDKRERKGKGEVSYEGHGFFLHSHGLPKFRSKPSIWASWLRYAPPNMGTHIKFVIDGQWRIDPQSETVTRGTIDNNILRVNCPERVKEAKDNQLGNKPVPSNGDDEIPLLVRDEEGTLMEKDHADLS</sequence>
<feature type="region of interest" description="Disordered" evidence="1">
    <location>
        <begin position="687"/>
        <end position="725"/>
    </location>
</feature>
<dbReference type="CDD" id="cd02859">
    <property type="entry name" value="E_set_AMPKbeta_like_N"/>
    <property type="match status" value="1"/>
</dbReference>
<name>A0A438JS55_VITVI</name>
<dbReference type="PROSITE" id="PS50013">
    <property type="entry name" value="CHROMO_2"/>
    <property type="match status" value="1"/>
</dbReference>
<accession>A0A438JS55</accession>
<protein>
    <submittedName>
        <fullName evidence="4">Transposon Ty3-I Gag-Pol polyprotein</fullName>
    </submittedName>
</protein>
<evidence type="ECO:0000313" key="5">
    <source>
        <dbReference type="Proteomes" id="UP000288805"/>
    </source>
</evidence>
<feature type="domain" description="Chromo" evidence="2">
    <location>
        <begin position="403"/>
        <end position="467"/>
    </location>
</feature>